<accession>A0A645GDY2</accession>
<organism evidence="1">
    <name type="scientific">bioreactor metagenome</name>
    <dbReference type="NCBI Taxonomy" id="1076179"/>
    <lineage>
        <taxon>unclassified sequences</taxon>
        <taxon>metagenomes</taxon>
        <taxon>ecological metagenomes</taxon>
    </lineage>
</organism>
<sequence length="55" mass="6189">MTYAGRKNDRPTGLCPHAADRHPKRLSYADAALAVFRSALRRHESGRQGNIHIFT</sequence>
<proteinExistence type="predicted"/>
<dbReference type="AlphaFoldDB" id="A0A645GDY2"/>
<comment type="caution">
    <text evidence="1">The sequence shown here is derived from an EMBL/GenBank/DDBJ whole genome shotgun (WGS) entry which is preliminary data.</text>
</comment>
<evidence type="ECO:0000313" key="1">
    <source>
        <dbReference type="EMBL" id="MPN24885.1"/>
    </source>
</evidence>
<reference evidence="1" key="1">
    <citation type="submission" date="2019-08" db="EMBL/GenBank/DDBJ databases">
        <authorList>
            <person name="Kucharzyk K."/>
            <person name="Murdoch R.W."/>
            <person name="Higgins S."/>
            <person name="Loffler F."/>
        </authorList>
    </citation>
    <scope>NUCLEOTIDE SEQUENCE</scope>
</reference>
<gene>
    <name evidence="1" type="ORF">SDC9_172290</name>
</gene>
<name>A0A645GDY2_9ZZZZ</name>
<dbReference type="EMBL" id="VSSQ01073882">
    <property type="protein sequence ID" value="MPN24885.1"/>
    <property type="molecule type" value="Genomic_DNA"/>
</dbReference>
<protein>
    <submittedName>
        <fullName evidence="1">Uncharacterized protein</fullName>
    </submittedName>
</protein>